<sequence length="64" mass="6790">MQLEMRSSEKDGYDVVVLSPHKLLGGPGAPGLLLMKKSLYKLGHNPPSTCGGGTVAYVNGFNEE</sequence>
<dbReference type="PANTHER" id="PTHR43586">
    <property type="entry name" value="CYSTEINE DESULFURASE"/>
    <property type="match status" value="1"/>
</dbReference>
<name>A0A9D4UBD4_ADICA</name>
<dbReference type="Gene3D" id="3.40.640.10">
    <property type="entry name" value="Type I PLP-dependent aspartate aminotransferase-like (Major domain)"/>
    <property type="match status" value="1"/>
</dbReference>
<dbReference type="InterPro" id="IPR015421">
    <property type="entry name" value="PyrdxlP-dep_Trfase_major"/>
</dbReference>
<evidence type="ECO:0008006" key="4">
    <source>
        <dbReference type="Google" id="ProtNLM"/>
    </source>
</evidence>
<dbReference type="Proteomes" id="UP000886520">
    <property type="component" value="Chromosome 19"/>
</dbReference>
<accession>A0A9D4UBD4</accession>
<dbReference type="AlphaFoldDB" id="A0A9D4UBD4"/>
<comment type="caution">
    <text evidence="2">The sequence shown here is derived from an EMBL/GenBank/DDBJ whole genome shotgun (WGS) entry which is preliminary data.</text>
</comment>
<dbReference type="OrthoDB" id="420046at2759"/>
<dbReference type="PANTHER" id="PTHR43586:SF8">
    <property type="entry name" value="CYSTEINE DESULFURASE 1, CHLOROPLASTIC"/>
    <property type="match status" value="1"/>
</dbReference>
<evidence type="ECO:0000313" key="2">
    <source>
        <dbReference type="EMBL" id="KAI5064775.1"/>
    </source>
</evidence>
<dbReference type="InterPro" id="IPR015424">
    <property type="entry name" value="PyrdxlP-dep_Trfase"/>
</dbReference>
<feature type="non-terminal residue" evidence="2">
    <location>
        <position position="64"/>
    </location>
</feature>
<keyword evidence="1" id="KW-0663">Pyridoxal phosphate</keyword>
<dbReference type="SUPFAM" id="SSF53383">
    <property type="entry name" value="PLP-dependent transferases"/>
    <property type="match status" value="1"/>
</dbReference>
<keyword evidence="3" id="KW-1185">Reference proteome</keyword>
<dbReference type="EMBL" id="JABFUD020000019">
    <property type="protein sequence ID" value="KAI5064775.1"/>
    <property type="molecule type" value="Genomic_DNA"/>
</dbReference>
<gene>
    <name evidence="2" type="ORF">GOP47_0019470</name>
</gene>
<proteinExistence type="predicted"/>
<reference evidence="2" key="1">
    <citation type="submission" date="2021-01" db="EMBL/GenBank/DDBJ databases">
        <title>Adiantum capillus-veneris genome.</title>
        <authorList>
            <person name="Fang Y."/>
            <person name="Liao Q."/>
        </authorList>
    </citation>
    <scope>NUCLEOTIDE SEQUENCE</scope>
    <source>
        <strain evidence="2">H3</strain>
        <tissue evidence="2">Leaf</tissue>
    </source>
</reference>
<evidence type="ECO:0000256" key="1">
    <source>
        <dbReference type="ARBA" id="ARBA00022898"/>
    </source>
</evidence>
<protein>
    <recommendedName>
        <fullName evidence="4">Cysteine desulfurase</fullName>
    </recommendedName>
</protein>
<evidence type="ECO:0000313" key="3">
    <source>
        <dbReference type="Proteomes" id="UP000886520"/>
    </source>
</evidence>
<organism evidence="2 3">
    <name type="scientific">Adiantum capillus-veneris</name>
    <name type="common">Maidenhair fern</name>
    <dbReference type="NCBI Taxonomy" id="13818"/>
    <lineage>
        <taxon>Eukaryota</taxon>
        <taxon>Viridiplantae</taxon>
        <taxon>Streptophyta</taxon>
        <taxon>Embryophyta</taxon>
        <taxon>Tracheophyta</taxon>
        <taxon>Polypodiopsida</taxon>
        <taxon>Polypodiidae</taxon>
        <taxon>Polypodiales</taxon>
        <taxon>Pteridineae</taxon>
        <taxon>Pteridaceae</taxon>
        <taxon>Vittarioideae</taxon>
        <taxon>Adiantum</taxon>
    </lineage>
</organism>